<evidence type="ECO:0000313" key="2">
    <source>
        <dbReference type="EMBL" id="KAF9325055.1"/>
    </source>
</evidence>
<organism evidence="2 3">
    <name type="scientific">Podila minutissima</name>
    <dbReference type="NCBI Taxonomy" id="64525"/>
    <lineage>
        <taxon>Eukaryota</taxon>
        <taxon>Fungi</taxon>
        <taxon>Fungi incertae sedis</taxon>
        <taxon>Mucoromycota</taxon>
        <taxon>Mortierellomycotina</taxon>
        <taxon>Mortierellomycetes</taxon>
        <taxon>Mortierellales</taxon>
        <taxon>Mortierellaceae</taxon>
        <taxon>Podila</taxon>
    </lineage>
</organism>
<feature type="compositionally biased region" description="Polar residues" evidence="1">
    <location>
        <begin position="32"/>
        <end position="46"/>
    </location>
</feature>
<comment type="caution">
    <text evidence="2">The sequence shown here is derived from an EMBL/GenBank/DDBJ whole genome shotgun (WGS) entry which is preliminary data.</text>
</comment>
<dbReference type="AlphaFoldDB" id="A0A9P5VI41"/>
<accession>A0A9P5VI41</accession>
<reference evidence="2" key="1">
    <citation type="journal article" date="2020" name="Fungal Divers.">
        <title>Resolving the Mortierellaceae phylogeny through synthesis of multi-gene phylogenetics and phylogenomics.</title>
        <authorList>
            <person name="Vandepol N."/>
            <person name="Liber J."/>
            <person name="Desiro A."/>
            <person name="Na H."/>
            <person name="Kennedy M."/>
            <person name="Barry K."/>
            <person name="Grigoriev I.V."/>
            <person name="Miller A.N."/>
            <person name="O'Donnell K."/>
            <person name="Stajich J.E."/>
            <person name="Bonito G."/>
        </authorList>
    </citation>
    <scope>NUCLEOTIDE SEQUENCE</scope>
    <source>
        <strain evidence="2">NVP1</strain>
    </source>
</reference>
<name>A0A9P5VI41_9FUNG</name>
<feature type="region of interest" description="Disordered" evidence="1">
    <location>
        <begin position="1"/>
        <end position="20"/>
    </location>
</feature>
<dbReference type="EMBL" id="JAAAUY010000985">
    <property type="protein sequence ID" value="KAF9325055.1"/>
    <property type="molecule type" value="Genomic_DNA"/>
</dbReference>
<protein>
    <submittedName>
        <fullName evidence="2">Uncharacterized protein</fullName>
    </submittedName>
</protein>
<evidence type="ECO:0000256" key="1">
    <source>
        <dbReference type="SAM" id="MobiDB-lite"/>
    </source>
</evidence>
<keyword evidence="3" id="KW-1185">Reference proteome</keyword>
<evidence type="ECO:0000313" key="3">
    <source>
        <dbReference type="Proteomes" id="UP000696485"/>
    </source>
</evidence>
<sequence>MPITSKSAPKTTHKATTRSAAKAVLNAAISKEPSSTPVPSQATGSKSAPPKVVVSKTAVSKKFVSKAALSTMDKEASKTIVSNTVASKKGLQKVDYEQILDWLELKSNFEKCFGISGQTSIGRGPSSSQSGWQALAELVNWESKGCLSIKPCVIKERFGQYKQKYCAVKMLSGATGFRVTEDDNAKGIYSIKAKLENMCPFYARMDQLFGSKPNMVPLGEICINRTKYT</sequence>
<dbReference type="Proteomes" id="UP000696485">
    <property type="component" value="Unassembled WGS sequence"/>
</dbReference>
<feature type="region of interest" description="Disordered" evidence="1">
    <location>
        <begin position="25"/>
        <end position="50"/>
    </location>
</feature>
<gene>
    <name evidence="2" type="ORF">BG006_011435</name>
</gene>
<proteinExistence type="predicted"/>
<feature type="compositionally biased region" description="Polar residues" evidence="1">
    <location>
        <begin position="1"/>
        <end position="10"/>
    </location>
</feature>